<organism evidence="1 2">
    <name type="scientific">Aristolochia fimbriata</name>
    <name type="common">White veined hardy Dutchman's pipe vine</name>
    <dbReference type="NCBI Taxonomy" id="158543"/>
    <lineage>
        <taxon>Eukaryota</taxon>
        <taxon>Viridiplantae</taxon>
        <taxon>Streptophyta</taxon>
        <taxon>Embryophyta</taxon>
        <taxon>Tracheophyta</taxon>
        <taxon>Spermatophyta</taxon>
        <taxon>Magnoliopsida</taxon>
        <taxon>Magnoliidae</taxon>
        <taxon>Piperales</taxon>
        <taxon>Aristolochiaceae</taxon>
        <taxon>Aristolochia</taxon>
    </lineage>
</organism>
<evidence type="ECO:0000313" key="2">
    <source>
        <dbReference type="Proteomes" id="UP000825729"/>
    </source>
</evidence>
<reference evidence="1 2" key="1">
    <citation type="submission" date="2021-07" db="EMBL/GenBank/DDBJ databases">
        <title>The Aristolochia fimbriata genome: insights into angiosperm evolution, floral development and chemical biosynthesis.</title>
        <authorList>
            <person name="Jiao Y."/>
        </authorList>
    </citation>
    <scope>NUCLEOTIDE SEQUENCE [LARGE SCALE GENOMIC DNA]</scope>
    <source>
        <strain evidence="1">IBCAS-2021</strain>
        <tissue evidence="1">Leaf</tissue>
    </source>
</reference>
<dbReference type="AlphaFoldDB" id="A0AAV7F2I6"/>
<comment type="caution">
    <text evidence="1">The sequence shown here is derived from an EMBL/GenBank/DDBJ whole genome shotgun (WGS) entry which is preliminary data.</text>
</comment>
<gene>
    <name evidence="1" type="ORF">H6P81_008264</name>
</gene>
<name>A0AAV7F2I6_ARIFI</name>
<evidence type="ECO:0000313" key="1">
    <source>
        <dbReference type="EMBL" id="KAG9455360.1"/>
    </source>
</evidence>
<keyword evidence="2" id="KW-1185">Reference proteome</keyword>
<dbReference type="Proteomes" id="UP000825729">
    <property type="component" value="Unassembled WGS sequence"/>
</dbReference>
<protein>
    <submittedName>
        <fullName evidence="1">Uncharacterized protein</fullName>
    </submittedName>
</protein>
<accession>A0AAV7F2I6</accession>
<sequence length="165" mass="18965">MIKHIKATVDRAGEERAPLRVRPRLRWRNLGRKHIIIIYFALRCEYSSGALFLYTSPDQIVCCVVYEDDFVSFNVGLIVSVGPLIDSIEASNLTRVHILDEDDIFGSHISTVIDTWTYVIRVLLIEMADRHRNIFTGEQLQPLKCYLVIRPSCDTRPSSIGNFIR</sequence>
<dbReference type="EMBL" id="JAINDJ010000003">
    <property type="protein sequence ID" value="KAG9455360.1"/>
    <property type="molecule type" value="Genomic_DNA"/>
</dbReference>
<proteinExistence type="predicted"/>